<dbReference type="RefSeq" id="XP_013271781.1">
    <property type="nucleotide sequence ID" value="XM_013416327.1"/>
</dbReference>
<dbReference type="PANTHER" id="PTHR21521">
    <property type="entry name" value="AMUN, ISOFORM A"/>
    <property type="match status" value="1"/>
</dbReference>
<dbReference type="VEuPathDB" id="FungiDB:Z518_05515"/>
<dbReference type="EMBL" id="KN847478">
    <property type="protein sequence ID" value="KIX04645.1"/>
    <property type="molecule type" value="Genomic_DNA"/>
</dbReference>
<evidence type="ECO:0000313" key="3">
    <source>
        <dbReference type="Proteomes" id="UP000053617"/>
    </source>
</evidence>
<feature type="compositionally biased region" description="Basic and acidic residues" evidence="1">
    <location>
        <begin position="223"/>
        <end position="238"/>
    </location>
</feature>
<dbReference type="GeneID" id="25293586"/>
<accession>A0A0D2J6H4</accession>
<protein>
    <submittedName>
        <fullName evidence="2">Rhinocladiella mackenziei CBS 650.93 unplaced genomic scaffold supercont1.4, whole genome shotgun sequence</fullName>
    </submittedName>
</protein>
<dbReference type="Proteomes" id="UP000053617">
    <property type="component" value="Unassembled WGS sequence"/>
</dbReference>
<evidence type="ECO:0000313" key="2">
    <source>
        <dbReference type="EMBL" id="KIX04645.1"/>
    </source>
</evidence>
<feature type="region of interest" description="Disordered" evidence="1">
    <location>
        <begin position="223"/>
        <end position="285"/>
    </location>
</feature>
<dbReference type="OrthoDB" id="8249012at2759"/>
<dbReference type="AlphaFoldDB" id="A0A0D2J6H4"/>
<proteinExistence type="predicted"/>
<evidence type="ECO:0000256" key="1">
    <source>
        <dbReference type="SAM" id="MobiDB-lite"/>
    </source>
</evidence>
<organism evidence="2 3">
    <name type="scientific">Rhinocladiella mackenziei CBS 650.93</name>
    <dbReference type="NCBI Taxonomy" id="1442369"/>
    <lineage>
        <taxon>Eukaryota</taxon>
        <taxon>Fungi</taxon>
        <taxon>Dikarya</taxon>
        <taxon>Ascomycota</taxon>
        <taxon>Pezizomycotina</taxon>
        <taxon>Eurotiomycetes</taxon>
        <taxon>Chaetothyriomycetidae</taxon>
        <taxon>Chaetothyriales</taxon>
        <taxon>Herpotrichiellaceae</taxon>
        <taxon>Rhinocladiella</taxon>
    </lineage>
</organism>
<keyword evidence="3" id="KW-1185">Reference proteome</keyword>
<gene>
    <name evidence="2" type="ORF">Z518_05515</name>
</gene>
<dbReference type="STRING" id="1442369.A0A0D2J6H4"/>
<dbReference type="HOGENOM" id="CLU_048127_0_0_1"/>
<reference evidence="2 3" key="1">
    <citation type="submission" date="2015-01" db="EMBL/GenBank/DDBJ databases">
        <title>The Genome Sequence of Rhinocladiella mackenzie CBS 650.93.</title>
        <authorList>
            <consortium name="The Broad Institute Genomics Platform"/>
            <person name="Cuomo C."/>
            <person name="de Hoog S."/>
            <person name="Gorbushina A."/>
            <person name="Stielow B."/>
            <person name="Teixiera M."/>
            <person name="Abouelleil A."/>
            <person name="Chapman S.B."/>
            <person name="Priest M."/>
            <person name="Young S.K."/>
            <person name="Wortman J."/>
            <person name="Nusbaum C."/>
            <person name="Birren B."/>
        </authorList>
    </citation>
    <scope>NUCLEOTIDE SEQUENCE [LARGE SCALE GENOMIC DNA]</scope>
    <source>
        <strain evidence="2 3">CBS 650.93</strain>
    </source>
</reference>
<dbReference type="PANTHER" id="PTHR21521:SF0">
    <property type="entry name" value="AMUN, ISOFORM A"/>
    <property type="match status" value="1"/>
</dbReference>
<sequence length="285" mass="31973">MYPSLVEKVYRSKIKDPKKVKDALQRDQWRFDELPTAVAEMKSRGIIEAKGSKSNVDVKGGGLTKEAIERLVQWKITHGHSRPFLPAMVRKNEVSAIQTQTSLAFEKLSSASSPTPPSKSTIKESLDVVCKLTGIGPATGTLILNICDPINIPFFQDEMFLWFFPDVKSDKLKYNQKEYLQLLEAVGPVLKRLSVKAIELEKVSYVFGHTELLEEAERKKLEDASDEKVTKHEVKEAPANEDAQIKTIQSDKGKPMTKGTKRASTSATDFGKELQPSKRRAQRRG</sequence>
<name>A0A0D2J6H4_9EURO</name>